<dbReference type="GO" id="GO:0009366">
    <property type="term" value="C:enterobactin synthetase complex"/>
    <property type="evidence" value="ECO:0007669"/>
    <property type="project" value="TreeGrafter"/>
</dbReference>
<dbReference type="AlphaFoldDB" id="A0A9X0LCA2"/>
<dbReference type="PANTHER" id="PTHR45527:SF1">
    <property type="entry name" value="FATTY ACID SYNTHASE"/>
    <property type="match status" value="1"/>
</dbReference>
<dbReference type="RefSeq" id="WP_013734175.1">
    <property type="nucleotide sequence ID" value="NZ_LMWI01000002.1"/>
</dbReference>
<dbReference type="GO" id="GO:0043041">
    <property type="term" value="P:amino acid activation for nonribosomal peptide biosynthetic process"/>
    <property type="evidence" value="ECO:0007669"/>
    <property type="project" value="TreeGrafter"/>
</dbReference>
<dbReference type="EMBL" id="LMWI01000002">
    <property type="protein sequence ID" value="KUJ44889.1"/>
    <property type="molecule type" value="Genomic_DNA"/>
</dbReference>
<comment type="cofactor">
    <cofactor evidence="1">
        <name>pantetheine 4'-phosphate</name>
        <dbReference type="ChEBI" id="CHEBI:47942"/>
    </cofactor>
</comment>
<evidence type="ECO:0000256" key="2">
    <source>
        <dbReference type="ARBA" id="ARBA00022450"/>
    </source>
</evidence>
<dbReference type="CDD" id="cd19531">
    <property type="entry name" value="LCL_NRPS-like"/>
    <property type="match status" value="1"/>
</dbReference>
<dbReference type="GO" id="GO:0009239">
    <property type="term" value="P:enterobactin biosynthetic process"/>
    <property type="evidence" value="ECO:0007669"/>
    <property type="project" value="TreeGrafter"/>
</dbReference>
<dbReference type="SUPFAM" id="SSF47336">
    <property type="entry name" value="ACP-like"/>
    <property type="match status" value="1"/>
</dbReference>
<dbReference type="Gene3D" id="1.10.1200.10">
    <property type="entry name" value="ACP-like"/>
    <property type="match status" value="1"/>
</dbReference>
<gene>
    <name evidence="5" type="ORF">ADL17_17300</name>
</gene>
<dbReference type="InterPro" id="IPR036736">
    <property type="entry name" value="ACP-like_sf"/>
</dbReference>
<dbReference type="SMART" id="SM00823">
    <property type="entry name" value="PKS_PP"/>
    <property type="match status" value="1"/>
</dbReference>
<dbReference type="Gene3D" id="3.30.559.10">
    <property type="entry name" value="Chloramphenicol acetyltransferase-like domain"/>
    <property type="match status" value="1"/>
</dbReference>
<dbReference type="GO" id="GO:0047527">
    <property type="term" value="F:2,3-dihydroxybenzoate-serine ligase activity"/>
    <property type="evidence" value="ECO:0007669"/>
    <property type="project" value="TreeGrafter"/>
</dbReference>
<name>A0A9X0LCA2_9ACTN</name>
<dbReference type="InterPro" id="IPR020806">
    <property type="entry name" value="PKS_PP-bd"/>
</dbReference>
<dbReference type="Proteomes" id="UP000053246">
    <property type="component" value="Unassembled WGS sequence"/>
</dbReference>
<dbReference type="GO" id="GO:0008610">
    <property type="term" value="P:lipid biosynthetic process"/>
    <property type="evidence" value="ECO:0007669"/>
    <property type="project" value="UniProtKB-ARBA"/>
</dbReference>
<keyword evidence="3" id="KW-0597">Phosphoprotein</keyword>
<evidence type="ECO:0000256" key="3">
    <source>
        <dbReference type="ARBA" id="ARBA00022553"/>
    </source>
</evidence>
<organism evidence="5 6">
    <name type="scientific">Micromonospora maris</name>
    <dbReference type="NCBI Taxonomy" id="1003110"/>
    <lineage>
        <taxon>Bacteria</taxon>
        <taxon>Bacillati</taxon>
        <taxon>Actinomycetota</taxon>
        <taxon>Actinomycetes</taxon>
        <taxon>Micromonosporales</taxon>
        <taxon>Micromonosporaceae</taxon>
        <taxon>Micromonospora</taxon>
    </lineage>
</organism>
<dbReference type="PROSITE" id="PS00012">
    <property type="entry name" value="PHOSPHOPANTETHEINE"/>
    <property type="match status" value="1"/>
</dbReference>
<dbReference type="InterPro" id="IPR009081">
    <property type="entry name" value="PP-bd_ACP"/>
</dbReference>
<dbReference type="InterPro" id="IPR023213">
    <property type="entry name" value="CAT-like_dom_sf"/>
</dbReference>
<dbReference type="SUPFAM" id="SSF52777">
    <property type="entry name" value="CoA-dependent acyltransferases"/>
    <property type="match status" value="2"/>
</dbReference>
<evidence type="ECO:0000313" key="6">
    <source>
        <dbReference type="Proteomes" id="UP000053246"/>
    </source>
</evidence>
<evidence type="ECO:0000259" key="4">
    <source>
        <dbReference type="PROSITE" id="PS50075"/>
    </source>
</evidence>
<keyword evidence="6" id="KW-1185">Reference proteome</keyword>
<dbReference type="PANTHER" id="PTHR45527">
    <property type="entry name" value="NONRIBOSOMAL PEPTIDE SYNTHETASE"/>
    <property type="match status" value="1"/>
</dbReference>
<comment type="caution">
    <text evidence="5">The sequence shown here is derived from an EMBL/GenBank/DDBJ whole genome shotgun (WGS) entry which is preliminary data.</text>
</comment>
<dbReference type="GO" id="GO:0031177">
    <property type="term" value="F:phosphopantetheine binding"/>
    <property type="evidence" value="ECO:0007669"/>
    <property type="project" value="InterPro"/>
</dbReference>
<dbReference type="Pfam" id="PF00550">
    <property type="entry name" value="PP-binding"/>
    <property type="match status" value="1"/>
</dbReference>
<dbReference type="Gene3D" id="3.30.559.30">
    <property type="entry name" value="Nonribosomal peptide synthetase, condensation domain"/>
    <property type="match status" value="1"/>
</dbReference>
<sequence>MADETTDLLERLASLPANRREAALRLLGRDTEAGTLRPRVDPSAPVRLSSGQEQVWLTDLMTGEPGSLVDHVAFRLHGPLDLAALHTAFEDLVARHEPLRSRLIRQGEIPMLVSGSAPVDVSVTDLTGQGIAAATAAATSDLAVPFDLEQGSLARLRLYRLAPDDHVLVLASHHMVTDGVSQGVLLVDLETLYQARREGRPAALAPLRVQYGDFAQWQRGFLAGERLTALTRYWTDRLAQTSGRLLLPLDNPRSARRGGAYLDFTAPTGLADRVATAARQHATTPFVVLLTAFRLLLWRLTAQRDTLVGTPVSARPLAETENMVGYFLNMVVLRGTADADASLRDLIATEHASAMSAYAHQDLPFEQLVTQLRPPREMGSTPLVQTVFSVEGQPGMSGSYLGASCEEIVLTGGRAQYDLMVKVVRDVELTARWDFDDAIIDATRITEWAHQFWALVDAVTSDPDRRVRDIPGLGDVPPDPSQDDRSTVEVLAWAGTADRVEPQGYLQETIAAAWQSLLGVSPGAHDALFDLGGHSLTVAQLSFRLSDTFRAHVGVAELFEYQTVAAQAEYVERLLLERAAQLSPDEREQLLDGQP</sequence>
<accession>A0A9X0LCA2</accession>
<dbReference type="OMA" id="KISLMAC"/>
<dbReference type="GO" id="GO:0005829">
    <property type="term" value="C:cytosol"/>
    <property type="evidence" value="ECO:0007669"/>
    <property type="project" value="TreeGrafter"/>
</dbReference>
<evidence type="ECO:0000313" key="5">
    <source>
        <dbReference type="EMBL" id="KUJ44889.1"/>
    </source>
</evidence>
<dbReference type="InterPro" id="IPR006162">
    <property type="entry name" value="Ppantetheine_attach_site"/>
</dbReference>
<feature type="domain" description="Carrier" evidence="4">
    <location>
        <begin position="501"/>
        <end position="575"/>
    </location>
</feature>
<dbReference type="InterPro" id="IPR001242">
    <property type="entry name" value="Condensation_dom"/>
</dbReference>
<dbReference type="Pfam" id="PF00668">
    <property type="entry name" value="Condensation"/>
    <property type="match status" value="1"/>
</dbReference>
<proteinExistence type="predicted"/>
<reference evidence="5 6" key="1">
    <citation type="submission" date="2015-10" db="EMBL/GenBank/DDBJ databases">
        <authorList>
            <person name="Ju K.-S."/>
            <person name="Doroghazi J.R."/>
            <person name="Metcalf W.W."/>
        </authorList>
    </citation>
    <scope>NUCLEOTIDE SEQUENCE [LARGE SCALE GENOMIC DNA]</scope>
    <source>
        <strain evidence="5 6">NRRL B-24793</strain>
    </source>
</reference>
<protein>
    <recommendedName>
        <fullName evidence="4">Carrier domain-containing protein</fullName>
    </recommendedName>
</protein>
<dbReference type="PROSITE" id="PS50075">
    <property type="entry name" value="CARRIER"/>
    <property type="match status" value="1"/>
</dbReference>
<keyword evidence="2" id="KW-0596">Phosphopantetheine</keyword>
<evidence type="ECO:0000256" key="1">
    <source>
        <dbReference type="ARBA" id="ARBA00001957"/>
    </source>
</evidence>